<feature type="binding site" evidence="5">
    <location>
        <position position="231"/>
    </location>
    <ligand>
        <name>substrate</name>
    </ligand>
</feature>
<protein>
    <recommendedName>
        <fullName evidence="2 5">Glutaminase</fullName>
        <ecNumber evidence="2 5">3.5.1.2</ecNumber>
    </recommendedName>
</protein>
<dbReference type="GO" id="GO:0004359">
    <property type="term" value="F:glutaminase activity"/>
    <property type="evidence" value="ECO:0007669"/>
    <property type="project" value="UniProtKB-EC"/>
</dbReference>
<keyword evidence="5" id="KW-0007">Acetylation</keyword>
<comment type="similarity">
    <text evidence="1 5">Belongs to the glutaminase family.</text>
</comment>
<gene>
    <name evidence="5 6" type="primary">glsA</name>
    <name evidence="6" type="ORF">J2D75_13845</name>
</gene>
<dbReference type="NCBIfam" id="NF009020">
    <property type="entry name" value="PRK12356.1"/>
    <property type="match status" value="1"/>
</dbReference>
<dbReference type="EMBL" id="JAFVMG010000030">
    <property type="protein sequence ID" value="MBO1329544.1"/>
    <property type="molecule type" value="Genomic_DNA"/>
</dbReference>
<feature type="binding site" evidence="5">
    <location>
        <position position="207"/>
    </location>
    <ligand>
        <name>substrate</name>
    </ligand>
</feature>
<comment type="subunit">
    <text evidence="5">Homotetramer.</text>
</comment>
<dbReference type="NCBIfam" id="TIGR03814">
    <property type="entry name" value="Gln_ase"/>
    <property type="match status" value="1"/>
</dbReference>
<evidence type="ECO:0000256" key="2">
    <source>
        <dbReference type="ARBA" id="ARBA00012918"/>
    </source>
</evidence>
<dbReference type="Gene3D" id="3.40.710.10">
    <property type="entry name" value="DD-peptidase/beta-lactamase superfamily"/>
    <property type="match status" value="1"/>
</dbReference>
<feature type="binding site" evidence="5">
    <location>
        <position position="99"/>
    </location>
    <ligand>
        <name>substrate</name>
    </ligand>
</feature>
<reference evidence="6 7" key="1">
    <citation type="submission" date="2021-03" db="EMBL/GenBank/DDBJ databases">
        <title>The complete genome sequence of Acetobacter suratthaniensis TBRC 1719.</title>
        <authorList>
            <person name="Charoenyingcharoen P."/>
            <person name="Yukphan P."/>
        </authorList>
    </citation>
    <scope>NUCLEOTIDE SEQUENCE [LARGE SCALE GENOMIC DNA]</scope>
    <source>
        <strain evidence="6 7">TBRC 1719</strain>
    </source>
</reference>
<evidence type="ECO:0000313" key="6">
    <source>
        <dbReference type="EMBL" id="MBO1329544.1"/>
    </source>
</evidence>
<evidence type="ECO:0000256" key="5">
    <source>
        <dbReference type="HAMAP-Rule" id="MF_00313"/>
    </source>
</evidence>
<comment type="catalytic activity">
    <reaction evidence="4 5">
        <text>L-glutamine + H2O = L-glutamate + NH4(+)</text>
        <dbReference type="Rhea" id="RHEA:15889"/>
        <dbReference type="ChEBI" id="CHEBI:15377"/>
        <dbReference type="ChEBI" id="CHEBI:28938"/>
        <dbReference type="ChEBI" id="CHEBI:29985"/>
        <dbReference type="ChEBI" id="CHEBI:58359"/>
        <dbReference type="EC" id="3.5.1.2"/>
    </reaction>
</comment>
<accession>A0ABS3LQA3</accession>
<feature type="binding site" evidence="5">
    <location>
        <position position="156"/>
    </location>
    <ligand>
        <name>substrate</name>
    </ligand>
</feature>
<dbReference type="PANTHER" id="PTHR12544:SF48">
    <property type="entry name" value="GLUTAMINASE 1"/>
    <property type="match status" value="1"/>
</dbReference>
<proteinExistence type="inferred from homology"/>
<feature type="binding site" evidence="5">
    <location>
        <position position="283"/>
    </location>
    <ligand>
        <name>substrate</name>
    </ligand>
</feature>
<keyword evidence="7" id="KW-1185">Reference proteome</keyword>
<evidence type="ECO:0000256" key="4">
    <source>
        <dbReference type="ARBA" id="ARBA00049534"/>
    </source>
</evidence>
<dbReference type="HAMAP" id="MF_00313">
    <property type="entry name" value="Glutaminase"/>
    <property type="match status" value="1"/>
</dbReference>
<evidence type="ECO:0000313" key="7">
    <source>
        <dbReference type="Proteomes" id="UP000664399"/>
    </source>
</evidence>
<dbReference type="Pfam" id="PF04960">
    <property type="entry name" value="Glutaminase"/>
    <property type="match status" value="1"/>
</dbReference>
<dbReference type="EC" id="3.5.1.2" evidence="2 5"/>
<dbReference type="RefSeq" id="WP_207855377.1">
    <property type="nucleotide sequence ID" value="NZ_JAFVMG010000030.1"/>
</dbReference>
<dbReference type="SUPFAM" id="SSF56601">
    <property type="entry name" value="beta-lactamase/transpeptidase-like"/>
    <property type="match status" value="1"/>
</dbReference>
<evidence type="ECO:0000256" key="3">
    <source>
        <dbReference type="ARBA" id="ARBA00022801"/>
    </source>
</evidence>
<dbReference type="Proteomes" id="UP000664399">
    <property type="component" value="Unassembled WGS sequence"/>
</dbReference>
<sequence>MKKNILARCTFLALASASLTSPGHYVMARDKEPQISSSMIQNTIDQAYIKFKSMEDGENASYIPYLSKADSKLYGIAIVTVDGKIFKKGNVEYKFPVESVAKIFTLASVIQKKGTDTVLRKIGVNATGLPFNSVLSIELNNDKLGGGPPTGNPLVNAGAIATASLVEGQTLEKKWKSVLDTASAFAGHPLHLNEDVYQSEMANNQHNQAIAVLLKSYNALYADPSETVDLYTRECSYEVNALDLAIMGATLANGGTNPLSHVPVVNAATSAHVLAVMATAGLYNTSGEWLFKVGLPGKSGVGGGIVAVVPGKMAIGVYSSHLDAAGNSVRGQLALQFISEALGINIFSAKGN</sequence>
<organism evidence="6 7">
    <name type="scientific">Acetobacter suratthaniensis</name>
    <dbReference type="NCBI Taxonomy" id="1502841"/>
    <lineage>
        <taxon>Bacteria</taxon>
        <taxon>Pseudomonadati</taxon>
        <taxon>Pseudomonadota</taxon>
        <taxon>Alphaproteobacteria</taxon>
        <taxon>Acetobacterales</taxon>
        <taxon>Acetobacteraceae</taxon>
        <taxon>Acetobacter</taxon>
    </lineage>
</organism>
<keyword evidence="3 5" id="KW-0378">Hydrolase</keyword>
<feature type="binding site" evidence="5">
    <location>
        <position position="301"/>
    </location>
    <ligand>
        <name>substrate</name>
    </ligand>
</feature>
<feature type="binding site" evidence="5">
    <location>
        <position position="200"/>
    </location>
    <ligand>
        <name>substrate</name>
    </ligand>
</feature>
<dbReference type="PANTHER" id="PTHR12544">
    <property type="entry name" value="GLUTAMINASE"/>
    <property type="match status" value="1"/>
</dbReference>
<name>A0ABS3LQA3_9PROT</name>
<dbReference type="InterPro" id="IPR012338">
    <property type="entry name" value="Beta-lactam/transpept-like"/>
</dbReference>
<evidence type="ECO:0000256" key="1">
    <source>
        <dbReference type="ARBA" id="ARBA00011076"/>
    </source>
</evidence>
<dbReference type="InterPro" id="IPR015868">
    <property type="entry name" value="Glutaminase"/>
</dbReference>
<comment type="caution">
    <text evidence="6">The sequence shown here is derived from an EMBL/GenBank/DDBJ whole genome shotgun (WGS) entry which is preliminary data.</text>
</comment>